<evidence type="ECO:0000256" key="6">
    <source>
        <dbReference type="ARBA" id="ARBA00022771"/>
    </source>
</evidence>
<dbReference type="SMART" id="SM00647">
    <property type="entry name" value="IBR"/>
    <property type="match status" value="2"/>
</dbReference>
<comment type="catalytic activity">
    <reaction evidence="1">
        <text>[E2 ubiquitin-conjugating enzyme]-S-ubiquitinyl-L-cysteine + [acceptor protein]-L-lysine = [E2 ubiquitin-conjugating enzyme]-L-cysteine + [acceptor protein]-N(6)-ubiquitinyl-L-lysine.</text>
        <dbReference type="EC" id="2.3.2.31"/>
    </reaction>
</comment>
<evidence type="ECO:0000259" key="11">
    <source>
        <dbReference type="PROSITE" id="PS51873"/>
    </source>
</evidence>
<feature type="compositionally biased region" description="Polar residues" evidence="9">
    <location>
        <begin position="1"/>
        <end position="10"/>
    </location>
</feature>
<keyword evidence="8" id="KW-0862">Zinc</keyword>
<feature type="region of interest" description="Disordered" evidence="9">
    <location>
        <begin position="1"/>
        <end position="24"/>
    </location>
</feature>
<evidence type="ECO:0000256" key="2">
    <source>
        <dbReference type="ARBA" id="ARBA00012251"/>
    </source>
</evidence>
<proteinExistence type="predicted"/>
<evidence type="ECO:0000256" key="8">
    <source>
        <dbReference type="ARBA" id="ARBA00022833"/>
    </source>
</evidence>
<dbReference type="InterPro" id="IPR002867">
    <property type="entry name" value="IBR_dom"/>
</dbReference>
<dbReference type="Pfam" id="PF22191">
    <property type="entry name" value="IBR_1"/>
    <property type="match status" value="1"/>
</dbReference>
<keyword evidence="4" id="KW-0479">Metal-binding</keyword>
<dbReference type="Gene3D" id="3.30.40.10">
    <property type="entry name" value="Zinc/RING finger domain, C3HC4 (zinc finger)"/>
    <property type="match status" value="1"/>
</dbReference>
<dbReference type="Gene3D" id="1.20.120.1750">
    <property type="match status" value="1"/>
</dbReference>
<evidence type="ECO:0000256" key="1">
    <source>
        <dbReference type="ARBA" id="ARBA00001798"/>
    </source>
</evidence>
<dbReference type="CDD" id="cd20349">
    <property type="entry name" value="BRcat_RBR_RNF144"/>
    <property type="match status" value="1"/>
</dbReference>
<dbReference type="InterPro" id="IPR017907">
    <property type="entry name" value="Znf_RING_CS"/>
</dbReference>
<dbReference type="PROSITE" id="PS51873">
    <property type="entry name" value="TRIAD"/>
    <property type="match status" value="1"/>
</dbReference>
<dbReference type="CDD" id="cd20352">
    <property type="entry name" value="Rcat_RBR_RNF144"/>
    <property type="match status" value="1"/>
</dbReference>
<protein>
    <recommendedName>
        <fullName evidence="2">RBR-type E3 ubiquitin transferase</fullName>
        <ecNumber evidence="2">2.3.2.31</ecNumber>
    </recommendedName>
</protein>
<keyword evidence="10" id="KW-0472">Membrane</keyword>
<keyword evidence="6" id="KW-0863">Zinc-finger</keyword>
<evidence type="ECO:0000313" key="13">
    <source>
        <dbReference type="RefSeq" id="XP_013790083.2"/>
    </source>
</evidence>
<evidence type="ECO:0000256" key="9">
    <source>
        <dbReference type="SAM" id="MobiDB-lite"/>
    </source>
</evidence>
<dbReference type="Proteomes" id="UP000694941">
    <property type="component" value="Unplaced"/>
</dbReference>
<accession>A0ABM1BWL7</accession>
<dbReference type="RefSeq" id="XP_013790083.2">
    <property type="nucleotide sequence ID" value="XM_013934629.2"/>
</dbReference>
<gene>
    <name evidence="13" type="primary">LOC106473939</name>
</gene>
<dbReference type="GeneID" id="106473939"/>
<dbReference type="PROSITE" id="PS00518">
    <property type="entry name" value="ZF_RING_1"/>
    <property type="match status" value="1"/>
</dbReference>
<dbReference type="Pfam" id="PF01485">
    <property type="entry name" value="IBR"/>
    <property type="match status" value="1"/>
</dbReference>
<dbReference type="PANTHER" id="PTHR11685">
    <property type="entry name" value="RBR FAMILY RING FINGER AND IBR DOMAIN-CONTAINING"/>
    <property type="match status" value="1"/>
</dbReference>
<keyword evidence="10" id="KW-1133">Transmembrane helix</keyword>
<keyword evidence="10" id="KW-0812">Transmembrane</keyword>
<evidence type="ECO:0000256" key="7">
    <source>
        <dbReference type="ARBA" id="ARBA00022786"/>
    </source>
</evidence>
<evidence type="ECO:0000256" key="5">
    <source>
        <dbReference type="ARBA" id="ARBA00022737"/>
    </source>
</evidence>
<evidence type="ECO:0000313" key="12">
    <source>
        <dbReference type="Proteomes" id="UP000694941"/>
    </source>
</evidence>
<feature type="domain" description="RING-type" evidence="11">
    <location>
        <begin position="207"/>
        <end position="424"/>
    </location>
</feature>
<dbReference type="CDD" id="cd16632">
    <property type="entry name" value="mRING-HC-C4C4_RBR_RNF144"/>
    <property type="match status" value="1"/>
</dbReference>
<name>A0ABM1BWL7_LIMPO</name>
<keyword evidence="12" id="KW-1185">Reference proteome</keyword>
<evidence type="ECO:0000256" key="3">
    <source>
        <dbReference type="ARBA" id="ARBA00022679"/>
    </source>
</evidence>
<dbReference type="InterPro" id="IPR044066">
    <property type="entry name" value="TRIAD_supradom"/>
</dbReference>
<feature type="transmembrane region" description="Helical" evidence="10">
    <location>
        <begin position="441"/>
        <end position="464"/>
    </location>
</feature>
<evidence type="ECO:0000256" key="4">
    <source>
        <dbReference type="ARBA" id="ARBA00022723"/>
    </source>
</evidence>
<evidence type="ECO:0000256" key="10">
    <source>
        <dbReference type="SAM" id="Phobius"/>
    </source>
</evidence>
<dbReference type="InterPro" id="IPR013083">
    <property type="entry name" value="Znf_RING/FYVE/PHD"/>
</dbReference>
<organism evidence="12 13">
    <name type="scientific">Limulus polyphemus</name>
    <name type="common">Atlantic horseshoe crab</name>
    <dbReference type="NCBI Taxonomy" id="6850"/>
    <lineage>
        <taxon>Eukaryota</taxon>
        <taxon>Metazoa</taxon>
        <taxon>Ecdysozoa</taxon>
        <taxon>Arthropoda</taxon>
        <taxon>Chelicerata</taxon>
        <taxon>Merostomata</taxon>
        <taxon>Xiphosura</taxon>
        <taxon>Limulidae</taxon>
        <taxon>Limulus</taxon>
    </lineage>
</organism>
<sequence>MSPAVGNSKTGRFCFPEETNKPSRPTARFSLRNCFFWREEKNKMHGLLKSNSFEEHHETEKKLVPKSKSCDTGVAAYLISSKNKSSSLILKTVPTVVKKSTSPRDQEGLKVPSASKLFKMSFSSNDICKSWSLPKLTSHISQPHIQMNSKNLGLSSSQVHVLRKGPHSVSDLLTLAATSSKDLSAISLQKTSFRKDSGFYRNDQTSHLVICKLCLMMVPQGALYQLKGCGCFFCEMCLQQYLTVNIQDGNVIITCPDGECGKAAKILVSEVEKLVNPEVYKQFKRFKLNREVELDPTRTWCPGINCETICYVRPTVKGEENVAVFCPKCGFAFCSVCKEKWHPSKTCDELRKDMIDEEDPLPVDVNNSSIKRCPNCHILIERDEGCAQMMCKRCKHVFCWYCLTSLDDDFLLRHYDKGPCKNKLGHTRASVVWHRTQVVCIFAGFGFLLLVASPLLLLGAPCFLCCQCKRCKLIDEEPTAV</sequence>
<dbReference type="SUPFAM" id="SSF57850">
    <property type="entry name" value="RING/U-box"/>
    <property type="match status" value="3"/>
</dbReference>
<dbReference type="InterPro" id="IPR031127">
    <property type="entry name" value="E3_UB_ligase_RBR"/>
</dbReference>
<keyword evidence="3" id="KW-0808">Transferase</keyword>
<dbReference type="EC" id="2.3.2.31" evidence="2"/>
<keyword evidence="5" id="KW-0677">Repeat</keyword>
<reference evidence="13" key="1">
    <citation type="submission" date="2025-08" db="UniProtKB">
        <authorList>
            <consortium name="RefSeq"/>
        </authorList>
    </citation>
    <scope>IDENTIFICATION</scope>
    <source>
        <tissue evidence="13">Muscle</tissue>
    </source>
</reference>
<keyword evidence="7" id="KW-0833">Ubl conjugation pathway</keyword>